<organism evidence="1 2">
    <name type="scientific">Ophiocordyceps sinensis (strain Co18 / CGMCC 3.14243)</name>
    <name type="common">Yarsagumba caterpillar fungus</name>
    <name type="synonym">Hirsutella sinensis</name>
    <dbReference type="NCBI Taxonomy" id="911162"/>
    <lineage>
        <taxon>Eukaryota</taxon>
        <taxon>Fungi</taxon>
        <taxon>Dikarya</taxon>
        <taxon>Ascomycota</taxon>
        <taxon>Pezizomycotina</taxon>
        <taxon>Sordariomycetes</taxon>
        <taxon>Hypocreomycetidae</taxon>
        <taxon>Hypocreales</taxon>
        <taxon>Ophiocordycipitaceae</taxon>
        <taxon>Ophiocordyceps</taxon>
    </lineage>
</organism>
<reference evidence="1 2" key="1">
    <citation type="journal article" date="2013" name="Chin. Sci. Bull.">
        <title>Genome survey uncovers the secrets of sex and lifestyle in caterpillar fungus.</title>
        <authorList>
            <person name="Hu X."/>
            <person name="Zhang Y."/>
            <person name="Xiao G."/>
            <person name="Zheng P."/>
            <person name="Xia Y."/>
            <person name="Zhang X."/>
            <person name="St Leger R.J."/>
            <person name="Liu X."/>
            <person name="Wang C."/>
        </authorList>
    </citation>
    <scope>NUCLEOTIDE SEQUENCE [LARGE SCALE GENOMIC DNA]</scope>
    <source>
        <strain evidence="2">Co18 / CGMCC 3.14243</strain>
        <tissue evidence="1">Fruit-body</tissue>
    </source>
</reference>
<dbReference type="OrthoDB" id="6513042at2759"/>
<proteinExistence type="predicted"/>
<dbReference type="HOGENOM" id="CLU_894578_0_0_1"/>
<dbReference type="SUPFAM" id="SSF52540">
    <property type="entry name" value="P-loop containing nucleoside triphosphate hydrolases"/>
    <property type="match status" value="1"/>
</dbReference>
<evidence type="ECO:0000313" key="2">
    <source>
        <dbReference type="Proteomes" id="UP000019374"/>
    </source>
</evidence>
<evidence type="ECO:0008006" key="3">
    <source>
        <dbReference type="Google" id="ProtNLM"/>
    </source>
</evidence>
<dbReference type="EMBL" id="KE652252">
    <property type="protein sequence ID" value="EQL02983.1"/>
    <property type="molecule type" value="Genomic_DNA"/>
</dbReference>
<dbReference type="eggNOG" id="KOG1802">
    <property type="taxonomic scope" value="Eukaryota"/>
</dbReference>
<dbReference type="Proteomes" id="UP000019374">
    <property type="component" value="Unassembled WGS sequence"/>
</dbReference>
<accession>T5AMB7</accession>
<dbReference type="InterPro" id="IPR027417">
    <property type="entry name" value="P-loop_NTPase"/>
</dbReference>
<dbReference type="Gene3D" id="3.40.50.300">
    <property type="entry name" value="P-loop containing nucleotide triphosphate hydrolases"/>
    <property type="match status" value="1"/>
</dbReference>
<sequence>MYNYAVESWDSIRSALGQVPLYHAFWRIDRDLGRLRAVATGEIQWQEYEAGAMLASDKIEGLFREIMRCADASCTTPSLSCQEPFAGWRKAVSRAVAVDEAANMSRPDLLSVWGNTIMPCVLSGDDKQLPPAVMTIKEFDAERNFLNRFGEDGGISPLAYLKTSGWPVYRLRTQLRMARGLFDLCHQEVYADVPFTYGPGSDISLPQHESGRVLEAFFGRTFPGVLRPSPAGTLQPIFVHCPGSRCIVDQVTGSKQSVDQVKIALDMARAGPDDQGPGYLRCRLLDPGTSRPSPPAAYWPVPGMLAPFSSP</sequence>
<evidence type="ECO:0000313" key="1">
    <source>
        <dbReference type="EMBL" id="EQL02983.1"/>
    </source>
</evidence>
<protein>
    <recommendedName>
        <fullName evidence="3">DNA2/NAM7 helicase helicase domain-containing protein</fullName>
    </recommendedName>
</protein>
<dbReference type="AlphaFoldDB" id="T5AMB7"/>
<gene>
    <name evidence="1" type="ORF">OCS_01317</name>
</gene>
<name>T5AMB7_OPHSC</name>